<name>Q2QS88_ORYSJ</name>
<feature type="compositionally biased region" description="Basic residues" evidence="1">
    <location>
        <begin position="241"/>
        <end position="250"/>
    </location>
</feature>
<feature type="region of interest" description="Disordered" evidence="1">
    <location>
        <begin position="227"/>
        <end position="260"/>
    </location>
</feature>
<dbReference type="InterPro" id="IPR010811">
    <property type="entry name" value="DUF1409"/>
</dbReference>
<reference evidence="3" key="3">
    <citation type="submission" date="2006-01" db="EMBL/GenBank/DDBJ databases">
        <authorList>
            <person name="Buell R."/>
        </authorList>
    </citation>
    <scope>NUCLEOTIDE SEQUENCE</scope>
</reference>
<gene>
    <name evidence="3" type="ordered locus">LOC_Os12g24960</name>
</gene>
<reference evidence="3" key="2">
    <citation type="submission" date="2005-04" db="EMBL/GenBank/DDBJ databases">
        <authorList>
            <person name="Buell C.R."/>
            <person name="Wing R.A."/>
            <person name="McCombie W.A."/>
            <person name="Ouyang S."/>
        </authorList>
    </citation>
    <scope>NUCLEOTIDE SEQUENCE</scope>
</reference>
<evidence type="ECO:0000313" key="3">
    <source>
        <dbReference type="EMBL" id="ABA97992.1"/>
    </source>
</evidence>
<accession>Q2QS88</accession>
<evidence type="ECO:0000256" key="1">
    <source>
        <dbReference type="SAM" id="MobiDB-lite"/>
    </source>
</evidence>
<feature type="domain" description="DUF1409" evidence="2">
    <location>
        <begin position="329"/>
        <end position="373"/>
    </location>
</feature>
<dbReference type="AlphaFoldDB" id="Q2QS88"/>
<sequence length="397" mass="42714">MCRATDVTSTSRTNGDDDDGQRRGSDGGKAMPTTTSLARRCDAGGGGGTADGARVEEGPTGEIPARRMERPARHGGVPAKQRSSRRRGRRCDVDGGDGDVGRRAGDEQQLAGDGKVLDTDKETAPASFGRGGGEAGEEGGVAEPRDAMARLTDAHARLHRQLEAAGTGEREGRRRGGSNSGRDIEYASGLLPNGSGLTPPLIGYHAPKTSSILQGLIREPADTGKKRKIKALTIDPSALAPKKKTRKNKPKPTDDLPALDPSIEHALDEEDIEEDVDQAAAKALADLFSFDIRDYFDQTEEDTTSKALAPLSDDVKKTLEDISLRLEASSLDSLVVVCGSIRTRLHEVQGLILEELANVLTLAAYLEQHQFKLEKAKLRLAERRERWDIEATIQANR</sequence>
<dbReference type="Pfam" id="PF07197">
    <property type="entry name" value="DUF1409"/>
    <property type="match status" value="1"/>
</dbReference>
<organism evidence="3">
    <name type="scientific">Oryza sativa subsp. japonica</name>
    <name type="common">Rice</name>
    <dbReference type="NCBI Taxonomy" id="39947"/>
    <lineage>
        <taxon>Eukaryota</taxon>
        <taxon>Viridiplantae</taxon>
        <taxon>Streptophyta</taxon>
        <taxon>Embryophyta</taxon>
        <taxon>Tracheophyta</taxon>
        <taxon>Spermatophyta</taxon>
        <taxon>Magnoliopsida</taxon>
        <taxon>Liliopsida</taxon>
        <taxon>Poales</taxon>
        <taxon>Poaceae</taxon>
        <taxon>BOP clade</taxon>
        <taxon>Oryzoideae</taxon>
        <taxon>Oryzeae</taxon>
        <taxon>Oryzinae</taxon>
        <taxon>Oryza</taxon>
        <taxon>Oryza sativa</taxon>
    </lineage>
</organism>
<evidence type="ECO:0000259" key="2">
    <source>
        <dbReference type="Pfam" id="PF07197"/>
    </source>
</evidence>
<dbReference type="EMBL" id="DP000011">
    <property type="protein sequence ID" value="ABA97992.1"/>
    <property type="molecule type" value="Genomic_DNA"/>
</dbReference>
<reference evidence="3" key="1">
    <citation type="journal article" date="2005" name="BMC Biol.">
        <title>The sequence of rice chromosomes 11 and 12, rich in disease resistance genes and recent gene duplications.</title>
        <authorList>
            <consortium name="The rice chromosomes 11 and 12 sequencing consortia"/>
        </authorList>
    </citation>
    <scope>NUCLEOTIDE SEQUENCE [LARGE SCALE GENOMIC DNA]</scope>
</reference>
<protein>
    <recommendedName>
        <fullName evidence="2">DUF1409 domain-containing protein</fullName>
    </recommendedName>
</protein>
<feature type="region of interest" description="Disordered" evidence="1">
    <location>
        <begin position="1"/>
        <end position="196"/>
    </location>
</feature>
<feature type="compositionally biased region" description="Polar residues" evidence="1">
    <location>
        <begin position="1"/>
        <end position="13"/>
    </location>
</feature>
<feature type="compositionally biased region" description="Basic and acidic residues" evidence="1">
    <location>
        <begin position="143"/>
        <end position="174"/>
    </location>
</feature>
<proteinExistence type="predicted"/>